<dbReference type="GO" id="GO:0030288">
    <property type="term" value="C:outer membrane-bounded periplasmic space"/>
    <property type="evidence" value="ECO:0007669"/>
    <property type="project" value="UniProtKB-ARBA"/>
</dbReference>
<accession>A0A8J2ZBZ1</accession>
<dbReference type="CDD" id="cd08502">
    <property type="entry name" value="PBP2_NikA_DppA_OppA_like_16"/>
    <property type="match status" value="1"/>
</dbReference>
<dbReference type="Gene3D" id="3.40.190.10">
    <property type="entry name" value="Periplasmic binding protein-like II"/>
    <property type="match status" value="1"/>
</dbReference>
<dbReference type="InterPro" id="IPR030678">
    <property type="entry name" value="Peptide/Ni-bd"/>
</dbReference>
<feature type="signal peptide" evidence="4">
    <location>
        <begin position="1"/>
        <end position="22"/>
    </location>
</feature>
<sequence length="535" mass="59660">MRFRAFLHAAAIGGLLAGPGAALQPAAAQSSQQQPLRLVMNTELQVLDPVFTPSVVTRAFGFMVWDTLVAPDSQGVMRPQMLESWEVSDDRLTWTFRLRPGLEWHDGTPVTAEDCVHSIRRWGARDGLGRQLMAAAKELRVVDQRTFVLELARPFGQVLEALGKAATLVPFMMPARIAQTPPNQQIQEVIGSGPYLFRREEWRPGDRVVFRRNPNYRPRQEPADGLAGGKRVHFERAEFVSIPDHSTKVAALQSGEIDYLERAPLDFIDMLRRDRRVVVTRGLGGGEIYGVITINHTQPPFNDVRMRRALQQAIDQSEVVAALGLPEDMVHRQCLTLFMCGGPFATDAGTESLRNPSPDRARALMREAGYDNQPVVVLHARDSALIDPIAQVAIEQLRRVGFNLDVRSTDWSTVAQLRTRREPVAQGGWSLTPIVWTGFDMQNPMANPALVYNCANVYPGWWCDEGQVPLLQRFAAESDPAKQREIAAQLQARAIENVSIVTLGQFASPAVYRANLRGVLEVGFPVLWNIERVGR</sequence>
<comment type="subcellular location">
    <subcellularLocation>
        <location evidence="1">Periplasm</location>
    </subcellularLocation>
</comment>
<keyword evidence="7" id="KW-1185">Reference proteome</keyword>
<dbReference type="SUPFAM" id="SSF53850">
    <property type="entry name" value="Periplasmic binding protein-like II"/>
    <property type="match status" value="1"/>
</dbReference>
<dbReference type="PIRSF" id="PIRSF002741">
    <property type="entry name" value="MppA"/>
    <property type="match status" value="1"/>
</dbReference>
<evidence type="ECO:0000256" key="1">
    <source>
        <dbReference type="ARBA" id="ARBA00004418"/>
    </source>
</evidence>
<evidence type="ECO:0000313" key="6">
    <source>
        <dbReference type="EMBL" id="GGG34901.1"/>
    </source>
</evidence>
<organism evidence="6 7">
    <name type="scientific">Caldovatus sediminis</name>
    <dbReference type="NCBI Taxonomy" id="2041189"/>
    <lineage>
        <taxon>Bacteria</taxon>
        <taxon>Pseudomonadati</taxon>
        <taxon>Pseudomonadota</taxon>
        <taxon>Alphaproteobacteria</taxon>
        <taxon>Acetobacterales</taxon>
        <taxon>Roseomonadaceae</taxon>
        <taxon>Caldovatus</taxon>
    </lineage>
</organism>
<evidence type="ECO:0000256" key="3">
    <source>
        <dbReference type="ARBA" id="ARBA00022729"/>
    </source>
</evidence>
<dbReference type="InterPro" id="IPR000914">
    <property type="entry name" value="SBP_5_dom"/>
</dbReference>
<keyword evidence="3 4" id="KW-0732">Signal</keyword>
<dbReference type="PANTHER" id="PTHR30290">
    <property type="entry name" value="PERIPLASMIC BINDING COMPONENT OF ABC TRANSPORTER"/>
    <property type="match status" value="1"/>
</dbReference>
<comment type="similarity">
    <text evidence="2">Belongs to the bacterial solute-binding protein 5 family.</text>
</comment>
<protein>
    <submittedName>
        <fullName evidence="6">Substrate-binding protein</fullName>
    </submittedName>
</protein>
<dbReference type="Proteomes" id="UP000597507">
    <property type="component" value="Unassembled WGS sequence"/>
</dbReference>
<feature type="domain" description="Solute-binding protein family 5" evidence="5">
    <location>
        <begin position="78"/>
        <end position="456"/>
    </location>
</feature>
<name>A0A8J2ZBZ1_9PROT</name>
<gene>
    <name evidence="6" type="ORF">GCM10010964_23490</name>
</gene>
<dbReference type="EMBL" id="BMKS01000006">
    <property type="protein sequence ID" value="GGG34901.1"/>
    <property type="molecule type" value="Genomic_DNA"/>
</dbReference>
<proteinExistence type="inferred from homology"/>
<dbReference type="Pfam" id="PF00496">
    <property type="entry name" value="SBP_bac_5"/>
    <property type="match status" value="1"/>
</dbReference>
<dbReference type="PANTHER" id="PTHR30290:SF38">
    <property type="entry name" value="D,D-DIPEPTIDE-BINDING PERIPLASMIC PROTEIN DDPA-RELATED"/>
    <property type="match status" value="1"/>
</dbReference>
<dbReference type="Gene3D" id="3.10.105.10">
    <property type="entry name" value="Dipeptide-binding Protein, Domain 3"/>
    <property type="match status" value="1"/>
</dbReference>
<evidence type="ECO:0000259" key="5">
    <source>
        <dbReference type="Pfam" id="PF00496"/>
    </source>
</evidence>
<evidence type="ECO:0000256" key="4">
    <source>
        <dbReference type="SAM" id="SignalP"/>
    </source>
</evidence>
<dbReference type="InterPro" id="IPR039424">
    <property type="entry name" value="SBP_5"/>
</dbReference>
<reference evidence="6 7" key="1">
    <citation type="journal article" date="2014" name="Int. J. Syst. Evol. Microbiol.">
        <title>Complete genome sequence of Corynebacterium casei LMG S-19264T (=DSM 44701T), isolated from a smear-ripened cheese.</title>
        <authorList>
            <consortium name="US DOE Joint Genome Institute (JGI-PGF)"/>
            <person name="Walter F."/>
            <person name="Albersmeier A."/>
            <person name="Kalinowski J."/>
            <person name="Ruckert C."/>
        </authorList>
    </citation>
    <scope>NUCLEOTIDE SEQUENCE [LARGE SCALE GENOMIC DNA]</scope>
    <source>
        <strain evidence="6 7">CGMCC 1.16330</strain>
    </source>
</reference>
<dbReference type="GO" id="GO:1904680">
    <property type="term" value="F:peptide transmembrane transporter activity"/>
    <property type="evidence" value="ECO:0007669"/>
    <property type="project" value="TreeGrafter"/>
</dbReference>
<dbReference type="GO" id="GO:0015833">
    <property type="term" value="P:peptide transport"/>
    <property type="evidence" value="ECO:0007669"/>
    <property type="project" value="TreeGrafter"/>
</dbReference>
<evidence type="ECO:0000256" key="2">
    <source>
        <dbReference type="ARBA" id="ARBA00005695"/>
    </source>
</evidence>
<dbReference type="RefSeq" id="WP_188900383.1">
    <property type="nucleotide sequence ID" value="NZ_BMKS01000006.1"/>
</dbReference>
<feature type="chain" id="PRO_5035321784" evidence="4">
    <location>
        <begin position="23"/>
        <end position="535"/>
    </location>
</feature>
<dbReference type="AlphaFoldDB" id="A0A8J2ZBZ1"/>
<dbReference type="GO" id="GO:0043190">
    <property type="term" value="C:ATP-binding cassette (ABC) transporter complex"/>
    <property type="evidence" value="ECO:0007669"/>
    <property type="project" value="InterPro"/>
</dbReference>
<comment type="caution">
    <text evidence="6">The sequence shown here is derived from an EMBL/GenBank/DDBJ whole genome shotgun (WGS) entry which is preliminary data.</text>
</comment>
<evidence type="ECO:0000313" key="7">
    <source>
        <dbReference type="Proteomes" id="UP000597507"/>
    </source>
</evidence>